<reference evidence="6" key="1">
    <citation type="submission" date="2023-08" db="EMBL/GenBank/DDBJ databases">
        <authorList>
            <person name="Messyasz A."/>
            <person name="Mannisto M.K."/>
            <person name="Kerkhof L.J."/>
            <person name="Haggblom M."/>
        </authorList>
    </citation>
    <scope>NUCLEOTIDE SEQUENCE</scope>
    <source>
        <strain evidence="6">X5P6</strain>
    </source>
</reference>
<feature type="domain" description="Bacterial phospholipase C C-terminal" evidence="5">
    <location>
        <begin position="746"/>
        <end position="825"/>
    </location>
</feature>
<keyword evidence="4" id="KW-0175">Coiled coil</keyword>
<dbReference type="PANTHER" id="PTHR31956:SF1">
    <property type="entry name" value="NON-SPECIFIC PHOSPHOLIPASE C1"/>
    <property type="match status" value="1"/>
</dbReference>
<dbReference type="InterPro" id="IPR007312">
    <property type="entry name" value="Phosphoesterase"/>
</dbReference>
<dbReference type="KEGG" id="tpsc:RBB77_12230"/>
<evidence type="ECO:0000256" key="4">
    <source>
        <dbReference type="SAM" id="Coils"/>
    </source>
</evidence>
<dbReference type="InterPro" id="IPR017850">
    <property type="entry name" value="Alkaline_phosphatase_core_sf"/>
</dbReference>
<reference evidence="6" key="2">
    <citation type="journal article" date="2024" name="Environ. Microbiol.">
        <title>Genome analysis and description of Tunturibacter gen. nov. expands the diversity of Terriglobia in tundra soils.</title>
        <authorList>
            <person name="Messyasz A."/>
            <person name="Mannisto M.K."/>
            <person name="Kerkhof L.J."/>
            <person name="Haggblom M.M."/>
        </authorList>
    </citation>
    <scope>NUCLEOTIDE SEQUENCE</scope>
    <source>
        <strain evidence="6">X5P6</strain>
    </source>
</reference>
<dbReference type="InterPro" id="IPR006311">
    <property type="entry name" value="TAT_signal"/>
</dbReference>
<evidence type="ECO:0000256" key="3">
    <source>
        <dbReference type="ARBA" id="ARBA00022801"/>
    </source>
</evidence>
<dbReference type="InterPro" id="IPR008475">
    <property type="entry name" value="PLipase_C_C"/>
</dbReference>
<feature type="domain" description="Bacterial phospholipase C C-terminal" evidence="5">
    <location>
        <begin position="633"/>
        <end position="735"/>
    </location>
</feature>
<keyword evidence="3" id="KW-0378">Hydrolase</keyword>
<evidence type="ECO:0000256" key="1">
    <source>
        <dbReference type="ARBA" id="ARBA00009717"/>
    </source>
</evidence>
<dbReference type="NCBIfam" id="TIGR03396">
    <property type="entry name" value="PC_PLC"/>
    <property type="match status" value="1"/>
</dbReference>
<evidence type="ECO:0000259" key="5">
    <source>
        <dbReference type="Pfam" id="PF05506"/>
    </source>
</evidence>
<feature type="coiled-coil region" evidence="4">
    <location>
        <begin position="285"/>
        <end position="328"/>
    </location>
</feature>
<dbReference type="EMBL" id="CP132942">
    <property type="protein sequence ID" value="XCB31231.1"/>
    <property type="molecule type" value="Genomic_DNA"/>
</dbReference>
<dbReference type="InterPro" id="IPR017767">
    <property type="entry name" value="PC-PLC"/>
</dbReference>
<comment type="similarity">
    <text evidence="1">Belongs to the bacterial phospholipase C family.</text>
</comment>
<evidence type="ECO:0000256" key="2">
    <source>
        <dbReference type="ARBA" id="ARBA00012018"/>
    </source>
</evidence>
<dbReference type="Pfam" id="PF04185">
    <property type="entry name" value="Phosphoesterase"/>
    <property type="match status" value="2"/>
</dbReference>
<sequence length="847" mass="94768">MAQTRRDFLKIAAMLSGAAGMSGVIPESIQRALAIEPDKGSTYLDAEHIVILMQENRSFDHSLGTLQGVRGFNDPRAIRLPNGNSVFVQTDAAGDSYAPWRMDIRDTRITWMGSVPHSRHSQVDAWNEGRHDGWLEAKRSYSREYTHLPLTMGHYTREDLPFYYALADAFTVCDQNYCSVMTSTTPNRCVFWTGTVRDAQRVDSRVYMRNDEIIGGGMTWKTYPERLHEAGISWKFYQNELTNSGGLNNEAQAWLTNFGCNLLEFFAAYNIEAYPGAALAIQEKIEYLTQQIAKIEHSLEGAKDAHAKTQLQTRLDNDRNRIEKLKATLTNCGESRFKELTDQQQALHTAAFVTNIGDPHYRSLDELTFEDDKQQEMKVPKGDILHQFRQDVDGGKLPTVSWLSAPEKFSDHPTSPWYGAWYVSEVMNILTKNPEVWKKTIFILTYDENDGYFDHAPSYVAADPKRPHTGRASEGIDAGIEYTYAKDEIVQGVTENEARSGPIGMGFRVPMVVASPWSRGGWVNSQLFDHTSTLMFLEDFMEKKHGKQVVEENISSWRRSVSGDLTSCFRPHDPKETKLSFLDRDHFVVGIQKARYKEIPSGFKKLNPEQIEQINRNPVGAQFTSHQEKGIRPSSPLPYELYADGGVSPDGTKFQLRLKAGNDVHGRRSAGSPFNVYLRNTQQTTATGNGLMVATYAVKAGDTISEDIPLEIFADGRYSINIHGPNGFYRSFNGDSQSANVQTQILYERQGASLTGNVKVHLHNSGAKPVKVTVQDNSYGTGSVVKTLATMSSTSVALTLKHSYGWYDFTVKAEGSRTEGRFAGRVETGRSSFSDPLMGGILSGEKA</sequence>
<evidence type="ECO:0000313" key="6">
    <source>
        <dbReference type="EMBL" id="XCB31231.1"/>
    </source>
</evidence>
<organism evidence="6">
    <name type="scientific">Tunturiibacter psychrotolerans</name>
    <dbReference type="NCBI Taxonomy" id="3069686"/>
    <lineage>
        <taxon>Bacteria</taxon>
        <taxon>Pseudomonadati</taxon>
        <taxon>Acidobacteriota</taxon>
        <taxon>Terriglobia</taxon>
        <taxon>Terriglobales</taxon>
        <taxon>Acidobacteriaceae</taxon>
        <taxon>Tunturiibacter</taxon>
    </lineage>
</organism>
<dbReference type="Gene3D" id="3.40.720.10">
    <property type="entry name" value="Alkaline Phosphatase, subunit A"/>
    <property type="match status" value="2"/>
</dbReference>
<gene>
    <name evidence="6" type="ORF">RBB77_12230</name>
</gene>
<proteinExistence type="inferred from homology"/>
<dbReference type="RefSeq" id="WP_353062073.1">
    <property type="nucleotide sequence ID" value="NZ_CP132942.1"/>
</dbReference>
<dbReference type="PANTHER" id="PTHR31956">
    <property type="entry name" value="NON-SPECIFIC PHOSPHOLIPASE C4-RELATED"/>
    <property type="match status" value="1"/>
</dbReference>
<name>A0AAU7ZJQ5_9BACT</name>
<dbReference type="PROSITE" id="PS51318">
    <property type="entry name" value="TAT"/>
    <property type="match status" value="1"/>
</dbReference>
<accession>A0AAU7ZJQ5</accession>
<dbReference type="EC" id="3.1.4.3" evidence="2"/>
<dbReference type="AlphaFoldDB" id="A0AAU7ZJQ5"/>
<dbReference type="GO" id="GO:0034480">
    <property type="term" value="F:phosphatidylcholine phospholipase C activity"/>
    <property type="evidence" value="ECO:0007669"/>
    <property type="project" value="UniProtKB-EC"/>
</dbReference>
<dbReference type="Pfam" id="PF05506">
    <property type="entry name" value="PLipase_C_C"/>
    <property type="match status" value="2"/>
</dbReference>
<dbReference type="GO" id="GO:0016042">
    <property type="term" value="P:lipid catabolic process"/>
    <property type="evidence" value="ECO:0007669"/>
    <property type="project" value="InterPro"/>
</dbReference>
<protein>
    <recommendedName>
        <fullName evidence="2">phospholipase C</fullName>
        <ecNumber evidence="2">3.1.4.3</ecNumber>
    </recommendedName>
</protein>